<evidence type="ECO:0000313" key="3">
    <source>
        <dbReference type="Proteomes" id="UP000682111"/>
    </source>
</evidence>
<organism evidence="2 3">
    <name type="scientific">Robertmurraya siralis</name>
    <dbReference type="NCBI Taxonomy" id="77777"/>
    <lineage>
        <taxon>Bacteria</taxon>
        <taxon>Bacillati</taxon>
        <taxon>Bacillota</taxon>
        <taxon>Bacilli</taxon>
        <taxon>Bacillales</taxon>
        <taxon>Bacillaceae</taxon>
        <taxon>Robertmurraya</taxon>
    </lineage>
</organism>
<keyword evidence="1" id="KW-0812">Transmembrane</keyword>
<dbReference type="EMBL" id="BORC01000001">
    <property type="protein sequence ID" value="GIN61097.1"/>
    <property type="molecule type" value="Genomic_DNA"/>
</dbReference>
<dbReference type="Proteomes" id="UP000682111">
    <property type="component" value="Unassembled WGS sequence"/>
</dbReference>
<sequence>MLFALLTKYTERIVDINDAIMNGFGVLIGFIFYKVVRSLVKKILKNDKEKINPLIEYFIGSSTSK</sequence>
<evidence type="ECO:0000313" key="2">
    <source>
        <dbReference type="EMBL" id="GIN61097.1"/>
    </source>
</evidence>
<gene>
    <name evidence="2" type="ORF">J27TS8_10900</name>
</gene>
<accession>A0A919WG05</accession>
<evidence type="ECO:0000256" key="1">
    <source>
        <dbReference type="SAM" id="Phobius"/>
    </source>
</evidence>
<evidence type="ECO:0008006" key="4">
    <source>
        <dbReference type="Google" id="ProtNLM"/>
    </source>
</evidence>
<comment type="caution">
    <text evidence="2">The sequence shown here is derived from an EMBL/GenBank/DDBJ whole genome shotgun (WGS) entry which is preliminary data.</text>
</comment>
<reference evidence="2" key="1">
    <citation type="submission" date="2021-03" db="EMBL/GenBank/DDBJ databases">
        <title>Antimicrobial resistance genes in bacteria isolated from Japanese honey, and their potential for conferring macrolide and lincosamide resistance in the American foulbrood pathogen Paenibacillus larvae.</title>
        <authorList>
            <person name="Okamoto M."/>
            <person name="Kumagai M."/>
            <person name="Kanamori H."/>
            <person name="Takamatsu D."/>
        </authorList>
    </citation>
    <scope>NUCLEOTIDE SEQUENCE</scope>
    <source>
        <strain evidence="2">J27TS8</strain>
    </source>
</reference>
<feature type="transmembrane region" description="Helical" evidence="1">
    <location>
        <begin position="20"/>
        <end position="40"/>
    </location>
</feature>
<keyword evidence="1" id="KW-0472">Membrane</keyword>
<proteinExistence type="predicted"/>
<protein>
    <recommendedName>
        <fullName evidence="4">VanZ-like domain-containing protein</fullName>
    </recommendedName>
</protein>
<dbReference type="AlphaFoldDB" id="A0A919WG05"/>
<keyword evidence="1" id="KW-1133">Transmembrane helix</keyword>
<name>A0A919WG05_9BACI</name>
<keyword evidence="3" id="KW-1185">Reference proteome</keyword>